<reference evidence="2" key="1">
    <citation type="submission" date="2018-05" db="EMBL/GenBank/DDBJ databases">
        <authorList>
            <person name="Lanie J.A."/>
            <person name="Ng W.-L."/>
            <person name="Kazmierczak K.M."/>
            <person name="Andrzejewski T.M."/>
            <person name="Davidsen T.M."/>
            <person name="Wayne K.J."/>
            <person name="Tettelin H."/>
            <person name="Glass J.I."/>
            <person name="Rusch D."/>
            <person name="Podicherti R."/>
            <person name="Tsui H.-C.T."/>
            <person name="Winkler M.E."/>
        </authorList>
    </citation>
    <scope>NUCLEOTIDE SEQUENCE</scope>
</reference>
<keyword evidence="1" id="KW-0732">Signal</keyword>
<proteinExistence type="predicted"/>
<dbReference type="Gene3D" id="2.130.10.130">
    <property type="entry name" value="Integrin alpha, N-terminal"/>
    <property type="match status" value="2"/>
</dbReference>
<evidence type="ECO:0000313" key="2">
    <source>
        <dbReference type="EMBL" id="SVB92434.1"/>
    </source>
</evidence>
<name>A0A382HYF1_9ZZZZ</name>
<dbReference type="InterPro" id="IPR028994">
    <property type="entry name" value="Integrin_alpha_N"/>
</dbReference>
<dbReference type="InterPro" id="IPR027039">
    <property type="entry name" value="Crtac1"/>
</dbReference>
<accession>A0A382HYF1</accession>
<evidence type="ECO:0000256" key="1">
    <source>
        <dbReference type="ARBA" id="ARBA00022729"/>
    </source>
</evidence>
<dbReference type="Pfam" id="PF13517">
    <property type="entry name" value="FG-GAP_3"/>
    <property type="match status" value="2"/>
</dbReference>
<dbReference type="PANTHER" id="PTHR16026:SF0">
    <property type="entry name" value="CARTILAGE ACIDIC PROTEIN 1"/>
    <property type="match status" value="1"/>
</dbReference>
<dbReference type="InterPro" id="IPR013517">
    <property type="entry name" value="FG-GAP"/>
</dbReference>
<dbReference type="SUPFAM" id="SSF69318">
    <property type="entry name" value="Integrin alpha N-terminal domain"/>
    <property type="match status" value="1"/>
</dbReference>
<feature type="non-terminal residue" evidence="2">
    <location>
        <position position="285"/>
    </location>
</feature>
<evidence type="ECO:0008006" key="3">
    <source>
        <dbReference type="Google" id="ProtNLM"/>
    </source>
</evidence>
<organism evidence="2">
    <name type="scientific">marine metagenome</name>
    <dbReference type="NCBI Taxonomy" id="408172"/>
    <lineage>
        <taxon>unclassified sequences</taxon>
        <taxon>metagenomes</taxon>
        <taxon>ecological metagenomes</taxon>
    </lineage>
</organism>
<dbReference type="EMBL" id="UINC01064103">
    <property type="protein sequence ID" value="SVB92434.1"/>
    <property type="molecule type" value="Genomic_DNA"/>
</dbReference>
<sequence>MFTLLPSVYTGIDFENTLVDESRFNVFKYRNYYNGGGVAVGDINNDDLPDIYLVANSKYNKLYINKGNMQFKDVTKDAGVAGSHKWSTGVCMVDINGDGLLDIYVCNSGNFKGDSRANELFINQGSVSGEIPTFIESAADYGIDDKGFSTHAAFFDYDKDGDLDLYVLNNAFRAISTFDLSKNLRNKRDLYGGDKLYRNDGEVFKDVSNITGIYGSVIGFGLGLMVADINNDNWLDIYVANDFFERDYLYINNQDGTFKEQLEEMIDHVSLSSMGGDIADINNDG</sequence>
<gene>
    <name evidence="2" type="ORF">METZ01_LOCUS245288</name>
</gene>
<dbReference type="PANTHER" id="PTHR16026">
    <property type="entry name" value="CARTILAGE ACIDIC PROTEIN 1"/>
    <property type="match status" value="1"/>
</dbReference>
<protein>
    <recommendedName>
        <fullName evidence="3">ASPIC/UnbV domain-containing protein</fullName>
    </recommendedName>
</protein>
<dbReference type="AlphaFoldDB" id="A0A382HYF1"/>